<accession>A0ABW1MVB8</accession>
<feature type="chain" id="PRO_5045653738" evidence="1">
    <location>
        <begin position="29"/>
        <end position="69"/>
    </location>
</feature>
<feature type="signal peptide" evidence="1">
    <location>
        <begin position="1"/>
        <end position="28"/>
    </location>
</feature>
<reference evidence="3" key="1">
    <citation type="journal article" date="2019" name="Int. J. Syst. Evol. Microbiol.">
        <title>The Global Catalogue of Microorganisms (GCM) 10K type strain sequencing project: providing services to taxonomists for standard genome sequencing and annotation.</title>
        <authorList>
            <consortium name="The Broad Institute Genomics Platform"/>
            <consortium name="The Broad Institute Genome Sequencing Center for Infectious Disease"/>
            <person name="Wu L."/>
            <person name="Ma J."/>
        </authorList>
    </citation>
    <scope>NUCLEOTIDE SEQUENCE [LARGE SCALE GENOMIC DNA]</scope>
    <source>
        <strain evidence="3">CGMCC 1.15180</strain>
    </source>
</reference>
<dbReference type="Proteomes" id="UP001596139">
    <property type="component" value="Unassembled WGS sequence"/>
</dbReference>
<evidence type="ECO:0000313" key="2">
    <source>
        <dbReference type="EMBL" id="MFC6067238.1"/>
    </source>
</evidence>
<organism evidence="2 3">
    <name type="scientific">Streptomyces ochraceiscleroticus</name>
    <dbReference type="NCBI Taxonomy" id="47761"/>
    <lineage>
        <taxon>Bacteria</taxon>
        <taxon>Bacillati</taxon>
        <taxon>Actinomycetota</taxon>
        <taxon>Actinomycetes</taxon>
        <taxon>Kitasatosporales</taxon>
        <taxon>Streptomycetaceae</taxon>
        <taxon>Streptomyces</taxon>
    </lineage>
</organism>
<protein>
    <submittedName>
        <fullName evidence="2">Uncharacterized protein</fullName>
    </submittedName>
</protein>
<comment type="caution">
    <text evidence="2">The sequence shown here is derived from an EMBL/GenBank/DDBJ whole genome shotgun (WGS) entry which is preliminary data.</text>
</comment>
<dbReference type="RefSeq" id="WP_031064752.1">
    <property type="nucleotide sequence ID" value="NZ_JBHSPX010000011.1"/>
</dbReference>
<keyword evidence="3" id="KW-1185">Reference proteome</keyword>
<gene>
    <name evidence="2" type="ORF">ACFP4F_32485</name>
</gene>
<evidence type="ECO:0000256" key="1">
    <source>
        <dbReference type="SAM" id="SignalP"/>
    </source>
</evidence>
<dbReference type="EMBL" id="JBHSPX010000011">
    <property type="protein sequence ID" value="MFC6067238.1"/>
    <property type="molecule type" value="Genomic_DNA"/>
</dbReference>
<name>A0ABW1MVB8_9ACTN</name>
<sequence length="69" mass="7357">MRRFIGRSVVAAMLATAVVLPVSGVAQAAPKASSVVTADCKCKKKSDRRDDHHGWWGHGLLSSLLDALL</sequence>
<keyword evidence="1" id="KW-0732">Signal</keyword>
<evidence type="ECO:0000313" key="3">
    <source>
        <dbReference type="Proteomes" id="UP001596139"/>
    </source>
</evidence>
<proteinExistence type="predicted"/>